<comment type="similarity">
    <text evidence="1">Belongs to the H-rev107 family.</text>
</comment>
<evidence type="ECO:0000256" key="2">
    <source>
        <dbReference type="ARBA" id="ARBA00022679"/>
    </source>
</evidence>
<dbReference type="GeneID" id="115568371"/>
<dbReference type="InParanoid" id="A0A671WX22"/>
<dbReference type="RefSeq" id="XP_030251455.1">
    <property type="nucleotide sequence ID" value="XM_030395595.1"/>
</dbReference>
<dbReference type="AlphaFoldDB" id="A0A671WX22"/>
<keyword evidence="3" id="KW-0378">Hydrolase</keyword>
<dbReference type="InterPro" id="IPR051496">
    <property type="entry name" value="H-rev107_PLA/AT"/>
</dbReference>
<proteinExistence type="inferred from homology"/>
<keyword evidence="4" id="KW-0443">Lipid metabolism</keyword>
<dbReference type="GO" id="GO:0008970">
    <property type="term" value="F:phospholipase A1 activity"/>
    <property type="evidence" value="ECO:0007669"/>
    <property type="project" value="TreeGrafter"/>
</dbReference>
<accession>A0A671WX22</accession>
<reference evidence="6" key="1">
    <citation type="submission" date="2021-04" db="EMBL/GenBank/DDBJ databases">
        <authorList>
            <consortium name="Wellcome Sanger Institute Data Sharing"/>
        </authorList>
    </citation>
    <scope>NUCLEOTIDE SEQUENCE [LARGE SCALE GENOMIC DNA]</scope>
</reference>
<dbReference type="RefSeq" id="XP_030251456.1">
    <property type="nucleotide sequence ID" value="XM_030395596.1"/>
</dbReference>
<dbReference type="InterPro" id="IPR007053">
    <property type="entry name" value="LRAT_dom"/>
</dbReference>
<organism evidence="6 7">
    <name type="scientific">Sparus aurata</name>
    <name type="common">Gilthead sea bream</name>
    <dbReference type="NCBI Taxonomy" id="8175"/>
    <lineage>
        <taxon>Eukaryota</taxon>
        <taxon>Metazoa</taxon>
        <taxon>Chordata</taxon>
        <taxon>Craniata</taxon>
        <taxon>Vertebrata</taxon>
        <taxon>Euteleostomi</taxon>
        <taxon>Actinopterygii</taxon>
        <taxon>Neopterygii</taxon>
        <taxon>Teleostei</taxon>
        <taxon>Neoteleostei</taxon>
        <taxon>Acanthomorphata</taxon>
        <taxon>Eupercaria</taxon>
        <taxon>Spariformes</taxon>
        <taxon>Sparidae</taxon>
        <taxon>Sparus</taxon>
    </lineage>
</organism>
<reference evidence="6" key="2">
    <citation type="submission" date="2025-08" db="UniProtKB">
        <authorList>
            <consortium name="Ensembl"/>
        </authorList>
    </citation>
    <scope>IDENTIFICATION</scope>
</reference>
<dbReference type="PANTHER" id="PTHR13943">
    <property type="entry name" value="HRAS-LIKE SUPPRESSOR - RELATED"/>
    <property type="match status" value="1"/>
</dbReference>
<dbReference type="PANTHER" id="PTHR13943:SF31">
    <property type="entry name" value="PHOSPHOLIPASE A AND ACYLTRANSFERASE 3"/>
    <property type="match status" value="1"/>
</dbReference>
<evidence type="ECO:0000256" key="4">
    <source>
        <dbReference type="ARBA" id="ARBA00023098"/>
    </source>
</evidence>
<feature type="domain" description="LRAT" evidence="5">
    <location>
        <begin position="15"/>
        <end position="128"/>
    </location>
</feature>
<evidence type="ECO:0000313" key="6">
    <source>
        <dbReference type="Ensembl" id="ENSSAUP00010041146.1"/>
    </source>
</evidence>
<gene>
    <name evidence="6" type="primary">LOC115568371</name>
</gene>
<protein>
    <submittedName>
        <fullName evidence="6">Phospholipase A and acyltransferase 2-like</fullName>
    </submittedName>
</protein>
<keyword evidence="2" id="KW-0808">Transferase</keyword>
<dbReference type="OrthoDB" id="421951at2759"/>
<keyword evidence="7" id="KW-1185">Reference proteome</keyword>
<dbReference type="Gene3D" id="3.90.1720.10">
    <property type="entry name" value="endopeptidase domain like (from Nostoc punctiforme)"/>
    <property type="match status" value="1"/>
</dbReference>
<dbReference type="GO" id="GO:0016410">
    <property type="term" value="F:N-acyltransferase activity"/>
    <property type="evidence" value="ECO:0007669"/>
    <property type="project" value="TreeGrafter"/>
</dbReference>
<evidence type="ECO:0000259" key="5">
    <source>
        <dbReference type="PROSITE" id="PS51934"/>
    </source>
</evidence>
<evidence type="ECO:0000256" key="3">
    <source>
        <dbReference type="ARBA" id="ARBA00022801"/>
    </source>
</evidence>
<dbReference type="Ensembl" id="ENSSAUT00010043335.1">
    <property type="protein sequence ID" value="ENSSAUP00010041146.1"/>
    <property type="gene ID" value="ENSSAUG00010017285.1"/>
</dbReference>
<dbReference type="GO" id="GO:0070292">
    <property type="term" value="P:N-acylphosphatidylethanolamine metabolic process"/>
    <property type="evidence" value="ECO:0007669"/>
    <property type="project" value="TreeGrafter"/>
</dbReference>
<dbReference type="GO" id="GO:0004623">
    <property type="term" value="F:phospholipase A2 activity"/>
    <property type="evidence" value="ECO:0007669"/>
    <property type="project" value="TreeGrafter"/>
</dbReference>
<evidence type="ECO:0000313" key="7">
    <source>
        <dbReference type="Proteomes" id="UP000472265"/>
    </source>
</evidence>
<dbReference type="RefSeq" id="XP_030251457.1">
    <property type="nucleotide sequence ID" value="XM_030395597.1"/>
</dbReference>
<dbReference type="PROSITE" id="PS51934">
    <property type="entry name" value="LRAT"/>
    <property type="match status" value="1"/>
</dbReference>
<evidence type="ECO:0000256" key="1">
    <source>
        <dbReference type="ARBA" id="ARBA00007824"/>
    </source>
</evidence>
<reference evidence="6" key="3">
    <citation type="submission" date="2025-09" db="UniProtKB">
        <authorList>
            <consortium name="Ensembl"/>
        </authorList>
    </citation>
    <scope>IDENTIFICATION</scope>
</reference>
<dbReference type="Pfam" id="PF04970">
    <property type="entry name" value="LRAT"/>
    <property type="match status" value="1"/>
</dbReference>
<dbReference type="Proteomes" id="UP000472265">
    <property type="component" value="Chromosome 18"/>
</dbReference>
<dbReference type="GO" id="GO:0005737">
    <property type="term" value="C:cytoplasm"/>
    <property type="evidence" value="ECO:0007669"/>
    <property type="project" value="TreeGrafter"/>
</dbReference>
<dbReference type="GeneTree" id="ENSGT00940000162660"/>
<sequence length="152" mass="16599">MGQSESDEKPEPGDLIEISRVVYLHFAVYVGDGYVVHVTTAGGAASSSLKCSSSKKAIVRKQKLKEVVGNSTWKINNILDKMYEPRPADDIVEEALGQVGNVMEYSVTSENCEHFATKMRYGIPLSIQGMVVDAAAFPFRPVAEAAAKLFRN</sequence>
<name>A0A671WX22_SPAAU</name>
<dbReference type="OMA" id="DSTHEPR"/>